<protein>
    <submittedName>
        <fullName evidence="2">Secondary metabolism biosynthetic enzyme</fullName>
    </submittedName>
</protein>
<dbReference type="GeneID" id="72063805"/>
<dbReference type="Pfam" id="PF02353">
    <property type="entry name" value="CMAS"/>
    <property type="match status" value="1"/>
</dbReference>
<evidence type="ECO:0000256" key="1">
    <source>
        <dbReference type="ARBA" id="ARBA00010815"/>
    </source>
</evidence>
<proteinExistence type="inferred from homology"/>
<organism evidence="2 3">
    <name type="scientific">Purpureocillium takamizusanense</name>
    <dbReference type="NCBI Taxonomy" id="2060973"/>
    <lineage>
        <taxon>Eukaryota</taxon>
        <taxon>Fungi</taxon>
        <taxon>Dikarya</taxon>
        <taxon>Ascomycota</taxon>
        <taxon>Pezizomycotina</taxon>
        <taxon>Sordariomycetes</taxon>
        <taxon>Hypocreomycetidae</taxon>
        <taxon>Hypocreales</taxon>
        <taxon>Ophiocordycipitaceae</taxon>
        <taxon>Purpureocillium</taxon>
    </lineage>
</organism>
<reference evidence="2" key="1">
    <citation type="submission" date="2021-11" db="EMBL/GenBank/DDBJ databases">
        <title>Purpureocillium_takamizusanense_genome.</title>
        <authorList>
            <person name="Nguyen N.-H."/>
        </authorList>
    </citation>
    <scope>NUCLEOTIDE SEQUENCE</scope>
    <source>
        <strain evidence="2">PT3</strain>
    </source>
</reference>
<evidence type="ECO:0000313" key="2">
    <source>
        <dbReference type="EMBL" id="UNI15300.1"/>
    </source>
</evidence>
<dbReference type="Proteomes" id="UP000829364">
    <property type="component" value="Chromosome 2"/>
</dbReference>
<dbReference type="PANTHER" id="PTHR43832:SF1">
    <property type="entry name" value="S-ADENOSYL-L-METHIONINE-DEPENDENT METHYLTRANSFERASES SUPERFAMILY PROTEIN"/>
    <property type="match status" value="1"/>
</dbReference>
<evidence type="ECO:0000313" key="3">
    <source>
        <dbReference type="Proteomes" id="UP000829364"/>
    </source>
</evidence>
<dbReference type="AlphaFoldDB" id="A0A9Q8Q935"/>
<dbReference type="InterPro" id="IPR029063">
    <property type="entry name" value="SAM-dependent_MTases_sf"/>
</dbReference>
<sequence length="349" mass="39594">MVIDCWARMMDYDWAIDAGYVPETIIRFGTRRIQQAQEAAIAKRTLTEAMSQKLEYVAKLRSQPIAIQTTTANEQQYEIGTGVFEAFLGPRMKYSCSLFQTGQETIAEAETAMLQTYASRAEFKNGMSILDLGCGWGSATLFFAEQYPASRVTGLSNSRTQKDKIVAEAAKRNLTNVEIITGDIAEYNFEPEQFDRVVSVELFEHMKNYELLMAKVATSLKPGGKLFVQIFCHNSTPYDFDEGWMSRYFFAGGTMPSADLLLYFQRDLQIQKQWWVNGSNYARTLQCWLSALRNNKQQVWPHLVETYGESNASSWYNRWLAYHAAGSELFGFGGGDVSGTCHYLFGKPE</sequence>
<accession>A0A9Q8Q935</accession>
<dbReference type="Gene3D" id="3.40.50.150">
    <property type="entry name" value="Vaccinia Virus protein VP39"/>
    <property type="match status" value="1"/>
</dbReference>
<dbReference type="FunFam" id="3.40.50.150:FF:000554">
    <property type="entry name" value="Cation-transporting ATPase"/>
    <property type="match status" value="1"/>
</dbReference>
<dbReference type="KEGG" id="ptkz:JDV02_001843"/>
<name>A0A9Q8Q935_9HYPO</name>
<keyword evidence="3" id="KW-1185">Reference proteome</keyword>
<comment type="similarity">
    <text evidence="1">Belongs to the CFA/CMAS family.</text>
</comment>
<dbReference type="RefSeq" id="XP_047838781.1">
    <property type="nucleotide sequence ID" value="XM_047982813.1"/>
</dbReference>
<dbReference type="EMBL" id="CP086355">
    <property type="protein sequence ID" value="UNI15300.1"/>
    <property type="molecule type" value="Genomic_DNA"/>
</dbReference>
<dbReference type="OrthoDB" id="506498at2759"/>
<gene>
    <name evidence="2" type="ORF">JDV02_001843</name>
</gene>
<dbReference type="SUPFAM" id="SSF53335">
    <property type="entry name" value="S-adenosyl-L-methionine-dependent methyltransferases"/>
    <property type="match status" value="1"/>
</dbReference>
<dbReference type="CDD" id="cd02440">
    <property type="entry name" value="AdoMet_MTases"/>
    <property type="match status" value="1"/>
</dbReference>
<dbReference type="PANTHER" id="PTHR43832">
    <property type="match status" value="1"/>
</dbReference>